<dbReference type="Pfam" id="PF19891">
    <property type="entry name" value="DUF6364"/>
    <property type="match status" value="1"/>
</dbReference>
<name>A0A369AQA8_9BURK</name>
<evidence type="ECO:0000313" key="2">
    <source>
        <dbReference type="EMBL" id="RCX11562.1"/>
    </source>
</evidence>
<accession>A0A369AQA8</accession>
<dbReference type="InterPro" id="IPR045944">
    <property type="entry name" value="DUF6364"/>
</dbReference>
<sequence length="108" mass="11355">MANLTISLEESIIKMARVRAIQEGTSVSAKVREFLAEYALGNDRQSAAATAFIEAARRSQANSEGVRWTRADAHERLDADTATSANTASATSLVTPDTANASSAAVTP</sequence>
<dbReference type="EMBL" id="QPJU01000001">
    <property type="protein sequence ID" value="RCX11562.1"/>
    <property type="molecule type" value="Genomic_DNA"/>
</dbReference>
<feature type="compositionally biased region" description="Basic and acidic residues" evidence="1">
    <location>
        <begin position="67"/>
        <end position="79"/>
    </location>
</feature>
<dbReference type="AlphaFoldDB" id="A0A369AQA8"/>
<proteinExistence type="predicted"/>
<keyword evidence="3" id="KW-1185">Reference proteome</keyword>
<feature type="compositionally biased region" description="Low complexity" evidence="1">
    <location>
        <begin position="81"/>
        <end position="92"/>
    </location>
</feature>
<evidence type="ECO:0000313" key="3">
    <source>
        <dbReference type="Proteomes" id="UP000252174"/>
    </source>
</evidence>
<dbReference type="Proteomes" id="UP000252174">
    <property type="component" value="Unassembled WGS sequence"/>
</dbReference>
<evidence type="ECO:0000256" key="1">
    <source>
        <dbReference type="SAM" id="MobiDB-lite"/>
    </source>
</evidence>
<reference evidence="2 3" key="1">
    <citation type="submission" date="2018-07" db="EMBL/GenBank/DDBJ databases">
        <title>Genomic Encyclopedia of Type Strains, Phase IV (KMG-IV): sequencing the most valuable type-strain genomes for metagenomic binning, comparative biology and taxonomic classification.</title>
        <authorList>
            <person name="Goeker M."/>
        </authorList>
    </citation>
    <scope>NUCLEOTIDE SEQUENCE [LARGE SCALE GENOMIC DNA]</scope>
    <source>
        <strain evidence="2 3">DSM 100911</strain>
    </source>
</reference>
<feature type="compositionally biased region" description="Polar residues" evidence="1">
    <location>
        <begin position="93"/>
        <end position="108"/>
    </location>
</feature>
<feature type="region of interest" description="Disordered" evidence="1">
    <location>
        <begin position="63"/>
        <end position="108"/>
    </location>
</feature>
<dbReference type="RefSeq" id="WP_114481745.1">
    <property type="nucleotide sequence ID" value="NZ_QPJU01000001.1"/>
</dbReference>
<protein>
    <submittedName>
        <fullName evidence="2">Uncharacterized protein</fullName>
    </submittedName>
</protein>
<dbReference type="OrthoDB" id="8906517at2"/>
<gene>
    <name evidence="2" type="ORF">DFR45_10184</name>
</gene>
<organism evidence="2 3">
    <name type="scientific">Extensimonas vulgaris</name>
    <dbReference type="NCBI Taxonomy" id="1031594"/>
    <lineage>
        <taxon>Bacteria</taxon>
        <taxon>Pseudomonadati</taxon>
        <taxon>Pseudomonadota</taxon>
        <taxon>Betaproteobacteria</taxon>
        <taxon>Burkholderiales</taxon>
        <taxon>Comamonadaceae</taxon>
        <taxon>Extensimonas</taxon>
    </lineage>
</organism>
<comment type="caution">
    <text evidence="2">The sequence shown here is derived from an EMBL/GenBank/DDBJ whole genome shotgun (WGS) entry which is preliminary data.</text>
</comment>